<name>A0AAU9Y3E1_9CNID</name>
<keyword evidence="1" id="KW-0175">Coiled coil</keyword>
<dbReference type="EMBL" id="CALNXJ010000133">
    <property type="protein sequence ID" value="CAH3166364.1"/>
    <property type="molecule type" value="Genomic_DNA"/>
</dbReference>
<feature type="region of interest" description="Disordered" evidence="2">
    <location>
        <begin position="1"/>
        <end position="69"/>
    </location>
</feature>
<sequence length="430" mass="45545">MAFLINRVTPEPVPPSADEEGTELSDSLGSMKEKGCLINNNEKDSSETTDHGGANECQEGLDGLPETDVIKNGTNRLQNERRSCSPHSKRLDLWNLEENLSSRRSSACDRVLLLTMCLMSAAALMLTLLMMFGVVGPMQCSCSGKTETSELQKNMQELERNLSALRDYSVSGDVEELKKNVSAELEELTIKMETEMENIKKEGKNTELEDIRLTVQDAAQTLTGLNTSVNERFLHFEQRIMQLDQKVKNTTGSTSVRGPPGVNGTNGDIGPAGPAGPAGSPGYNGTKGDIGLAGPAGPAGPPGPPGPPGYNGTQGPAGPSGLPGVQGLRGPSGFNGTQGSPGPGASSCVYKNLSSPGMSAASIARQEITATEQNGKIFIGVNCDTNDAKVAKLTSSHSGGKRTYKCYCEGTLTSGEAKMYCNMHYWECRS</sequence>
<organism evidence="4 5">
    <name type="scientific">Pocillopora meandrina</name>
    <dbReference type="NCBI Taxonomy" id="46732"/>
    <lineage>
        <taxon>Eukaryota</taxon>
        <taxon>Metazoa</taxon>
        <taxon>Cnidaria</taxon>
        <taxon>Anthozoa</taxon>
        <taxon>Hexacorallia</taxon>
        <taxon>Scleractinia</taxon>
        <taxon>Astrocoeniina</taxon>
        <taxon>Pocilloporidae</taxon>
        <taxon>Pocillopora</taxon>
    </lineage>
</organism>
<accession>A0AAU9Y3E1</accession>
<dbReference type="Pfam" id="PF01391">
    <property type="entry name" value="Collagen"/>
    <property type="match status" value="1"/>
</dbReference>
<feature type="transmembrane region" description="Helical" evidence="3">
    <location>
        <begin position="111"/>
        <end position="135"/>
    </location>
</feature>
<evidence type="ECO:0000313" key="5">
    <source>
        <dbReference type="Proteomes" id="UP001159428"/>
    </source>
</evidence>
<keyword evidence="3" id="KW-0472">Membrane</keyword>
<feature type="region of interest" description="Disordered" evidence="2">
    <location>
        <begin position="246"/>
        <end position="348"/>
    </location>
</feature>
<dbReference type="InterPro" id="IPR050938">
    <property type="entry name" value="Collagen_Structural_Proteins"/>
</dbReference>
<dbReference type="Proteomes" id="UP001159428">
    <property type="component" value="Unassembled WGS sequence"/>
</dbReference>
<dbReference type="InterPro" id="IPR008160">
    <property type="entry name" value="Collagen"/>
</dbReference>
<protein>
    <submittedName>
        <fullName evidence="4">Uncharacterized protein</fullName>
    </submittedName>
</protein>
<keyword evidence="3" id="KW-1133">Transmembrane helix</keyword>
<gene>
    <name evidence="4" type="ORF">PMEA_00005257</name>
</gene>
<dbReference type="PANTHER" id="PTHR37456:SF6">
    <property type="entry name" value="COLLAGEN ALPHA-1(XXIII) CHAIN-LIKE ISOFORM X2"/>
    <property type="match status" value="1"/>
</dbReference>
<reference evidence="4 5" key="1">
    <citation type="submission" date="2022-05" db="EMBL/GenBank/DDBJ databases">
        <authorList>
            <consortium name="Genoscope - CEA"/>
            <person name="William W."/>
        </authorList>
    </citation>
    <scope>NUCLEOTIDE SEQUENCE [LARGE SCALE GENOMIC DNA]</scope>
</reference>
<keyword evidence="5" id="KW-1185">Reference proteome</keyword>
<evidence type="ECO:0000256" key="3">
    <source>
        <dbReference type="SAM" id="Phobius"/>
    </source>
</evidence>
<evidence type="ECO:0000313" key="4">
    <source>
        <dbReference type="EMBL" id="CAH3166364.1"/>
    </source>
</evidence>
<feature type="compositionally biased region" description="Pro residues" evidence="2">
    <location>
        <begin position="298"/>
        <end position="308"/>
    </location>
</feature>
<dbReference type="AlphaFoldDB" id="A0AAU9Y3E1"/>
<evidence type="ECO:0000256" key="1">
    <source>
        <dbReference type="SAM" id="Coils"/>
    </source>
</evidence>
<evidence type="ECO:0000256" key="2">
    <source>
        <dbReference type="SAM" id="MobiDB-lite"/>
    </source>
</evidence>
<dbReference type="PANTHER" id="PTHR37456">
    <property type="entry name" value="SI:CH211-266K2.1"/>
    <property type="match status" value="1"/>
</dbReference>
<feature type="coiled-coil region" evidence="1">
    <location>
        <begin position="148"/>
        <end position="205"/>
    </location>
</feature>
<keyword evidence="3" id="KW-0812">Transmembrane</keyword>
<feature type="compositionally biased region" description="Basic and acidic residues" evidence="2">
    <location>
        <begin position="31"/>
        <end position="50"/>
    </location>
</feature>
<proteinExistence type="predicted"/>
<feature type="compositionally biased region" description="Low complexity" evidence="2">
    <location>
        <begin position="271"/>
        <end position="281"/>
    </location>
</feature>
<comment type="caution">
    <text evidence="4">The sequence shown here is derived from an EMBL/GenBank/DDBJ whole genome shotgun (WGS) entry which is preliminary data.</text>
</comment>